<dbReference type="InterPro" id="IPR029063">
    <property type="entry name" value="SAM-dependent_MTases_sf"/>
</dbReference>
<reference evidence="7 8" key="1">
    <citation type="submission" date="2014-01" db="EMBL/GenBank/DDBJ databases">
        <title>Genome sequence determination for a cystic fibrosis isolate, Inquilinus limosus.</title>
        <authorList>
            <person name="Pino M."/>
            <person name="Di Conza J."/>
            <person name="Gutkind G."/>
        </authorList>
    </citation>
    <scope>NUCLEOTIDE SEQUENCE [LARGE SCALE GENOMIC DNA]</scope>
    <source>
        <strain evidence="7 8">MP06</strain>
    </source>
</reference>
<dbReference type="HAMAP" id="MF_00560">
    <property type="entry name" value="Tran_acon_Me_trans"/>
    <property type="match status" value="1"/>
</dbReference>
<protein>
    <recommendedName>
        <fullName evidence="5">Trans-aconitate 2-methyltransferase</fullName>
        <ecNumber evidence="5">2.1.1.144</ecNumber>
    </recommendedName>
</protein>
<dbReference type="EMBL" id="JANX01000543">
    <property type="protein sequence ID" value="KGM31314.1"/>
    <property type="molecule type" value="Genomic_DNA"/>
</dbReference>
<dbReference type="PANTHER" id="PTHR43861:SF1">
    <property type="entry name" value="TRANS-ACONITATE 2-METHYLTRANSFERASE"/>
    <property type="match status" value="1"/>
</dbReference>
<evidence type="ECO:0000313" key="8">
    <source>
        <dbReference type="Proteomes" id="UP000029995"/>
    </source>
</evidence>
<comment type="similarity">
    <text evidence="5">Belongs to the methyltransferase superfamily. Tam family.</text>
</comment>
<dbReference type="RefSeq" id="WP_034846114.1">
    <property type="nucleotide sequence ID" value="NZ_JANX01000543.1"/>
</dbReference>
<dbReference type="GO" id="GO:0005737">
    <property type="term" value="C:cytoplasm"/>
    <property type="evidence" value="ECO:0007669"/>
    <property type="project" value="UniProtKB-SubCell"/>
</dbReference>
<comment type="caution">
    <text evidence="7">The sequence shown here is derived from an EMBL/GenBank/DDBJ whole genome shotgun (WGS) entry which is preliminary data.</text>
</comment>
<evidence type="ECO:0000256" key="1">
    <source>
        <dbReference type="ARBA" id="ARBA00022490"/>
    </source>
</evidence>
<keyword evidence="1 5" id="KW-0963">Cytoplasm</keyword>
<dbReference type="AlphaFoldDB" id="A0A0A0CZX1"/>
<dbReference type="Pfam" id="PF13649">
    <property type="entry name" value="Methyltransf_25"/>
    <property type="match status" value="1"/>
</dbReference>
<evidence type="ECO:0000256" key="3">
    <source>
        <dbReference type="ARBA" id="ARBA00022679"/>
    </source>
</evidence>
<comment type="function">
    <text evidence="5">Catalyzes the S-adenosylmethionine monomethyl esterification of trans-aconitate.</text>
</comment>
<feature type="domain" description="Methyltransferase" evidence="6">
    <location>
        <begin position="34"/>
        <end position="123"/>
    </location>
</feature>
<dbReference type="GO" id="GO:0030798">
    <property type="term" value="F:trans-aconitate 2-methyltransferase activity"/>
    <property type="evidence" value="ECO:0007669"/>
    <property type="project" value="UniProtKB-UniRule"/>
</dbReference>
<keyword evidence="4 5" id="KW-0949">S-adenosyl-L-methionine</keyword>
<organism evidence="7 8">
    <name type="scientific">Inquilinus limosus MP06</name>
    <dbReference type="NCBI Taxonomy" id="1398085"/>
    <lineage>
        <taxon>Bacteria</taxon>
        <taxon>Pseudomonadati</taxon>
        <taxon>Pseudomonadota</taxon>
        <taxon>Alphaproteobacteria</taxon>
        <taxon>Rhodospirillales</taxon>
        <taxon>Rhodospirillaceae</taxon>
        <taxon>Inquilinus</taxon>
    </lineage>
</organism>
<dbReference type="SUPFAM" id="SSF53335">
    <property type="entry name" value="S-adenosyl-L-methionine-dependent methyltransferases"/>
    <property type="match status" value="1"/>
</dbReference>
<evidence type="ECO:0000259" key="6">
    <source>
        <dbReference type="Pfam" id="PF13649"/>
    </source>
</evidence>
<evidence type="ECO:0000256" key="4">
    <source>
        <dbReference type="ARBA" id="ARBA00022691"/>
    </source>
</evidence>
<dbReference type="Proteomes" id="UP000029995">
    <property type="component" value="Unassembled WGS sequence"/>
</dbReference>
<dbReference type="PANTHER" id="PTHR43861">
    <property type="entry name" value="TRANS-ACONITATE 2-METHYLTRANSFERASE-RELATED"/>
    <property type="match status" value="1"/>
</dbReference>
<keyword evidence="2 5" id="KW-0489">Methyltransferase</keyword>
<accession>A0A0A0CZX1</accession>
<dbReference type="EC" id="2.1.1.144" evidence="5"/>
<comment type="subcellular location">
    <subcellularLocation>
        <location evidence="5">Cytoplasm</location>
    </subcellularLocation>
</comment>
<evidence type="ECO:0000256" key="5">
    <source>
        <dbReference type="HAMAP-Rule" id="MF_00560"/>
    </source>
</evidence>
<proteinExistence type="inferred from homology"/>
<evidence type="ECO:0000313" key="7">
    <source>
        <dbReference type="EMBL" id="KGM31314.1"/>
    </source>
</evidence>
<dbReference type="InterPro" id="IPR023149">
    <property type="entry name" value="Trans_acon_MeTrfase_C"/>
</dbReference>
<evidence type="ECO:0000256" key="2">
    <source>
        <dbReference type="ARBA" id="ARBA00022603"/>
    </source>
</evidence>
<dbReference type="GO" id="GO:0032259">
    <property type="term" value="P:methylation"/>
    <property type="evidence" value="ECO:0007669"/>
    <property type="project" value="UniProtKB-KW"/>
</dbReference>
<dbReference type="Gene3D" id="1.10.150.290">
    <property type="entry name" value="S-adenosyl-L-methionine-dependent methyltransferases"/>
    <property type="match status" value="1"/>
</dbReference>
<sequence length="254" mass="27925">MTWNPTHTLKFAGPRLQPGLDLITRLPDIEARRIVDLGCGTGALAAQLAERWPRATVTGLDRDRNALREARATHPDLDWVEGDIADWSPTEPVDLIFSNAALQWVEAHETLVPRLLSFLAPGGVLAVQMPRNHDAPSHVLMRALASEAPWAGRIPLRRPPVGTPAAYYDLLAPRTEALDIWETEYLHVLKGDNPVLHWVRGTALLPVMAALSGPELDAFIASYSARLAQAYPPQPDGSTLFPFRRLLLLARVGA</sequence>
<gene>
    <name evidence="5" type="primary">tam</name>
    <name evidence="7" type="ORF">P409_27925</name>
</gene>
<keyword evidence="3 5" id="KW-0808">Transferase</keyword>
<name>A0A0A0CZX1_9PROT</name>
<dbReference type="Gene3D" id="3.40.50.150">
    <property type="entry name" value="Vaccinia Virus protein VP39"/>
    <property type="match status" value="1"/>
</dbReference>
<dbReference type="OrthoDB" id="9795085at2"/>
<dbReference type="InterPro" id="IPR041698">
    <property type="entry name" value="Methyltransf_25"/>
</dbReference>
<dbReference type="CDD" id="cd02440">
    <property type="entry name" value="AdoMet_MTases"/>
    <property type="match status" value="1"/>
</dbReference>
<comment type="catalytic activity">
    <reaction evidence="5">
        <text>trans-aconitate + S-adenosyl-L-methionine = (E)-3-(methoxycarbonyl)pent-2-enedioate + S-adenosyl-L-homocysteine</text>
        <dbReference type="Rhea" id="RHEA:14969"/>
        <dbReference type="ChEBI" id="CHEBI:15708"/>
        <dbReference type="ChEBI" id="CHEBI:57470"/>
        <dbReference type="ChEBI" id="CHEBI:57856"/>
        <dbReference type="ChEBI" id="CHEBI:59789"/>
        <dbReference type="EC" id="2.1.1.144"/>
    </reaction>
</comment>
<dbReference type="InterPro" id="IPR023506">
    <property type="entry name" value="Trans-aconitate_MeTrfase"/>
</dbReference>